<dbReference type="EMBL" id="JAXAFO010000015">
    <property type="protein sequence ID" value="MDX6849818.1"/>
    <property type="molecule type" value="Genomic_DNA"/>
</dbReference>
<dbReference type="InterPro" id="IPR000843">
    <property type="entry name" value="HTH_LacI"/>
</dbReference>
<dbReference type="Pfam" id="PF00356">
    <property type="entry name" value="LacI"/>
    <property type="match status" value="1"/>
</dbReference>
<evidence type="ECO:0000313" key="5">
    <source>
        <dbReference type="EMBL" id="MDX6849818.1"/>
    </source>
</evidence>
<dbReference type="CDD" id="cd01392">
    <property type="entry name" value="HTH_LacI"/>
    <property type="match status" value="1"/>
</dbReference>
<dbReference type="RefSeq" id="WP_302722386.1">
    <property type="nucleotide sequence ID" value="NZ_JAULRU010000548.1"/>
</dbReference>
<comment type="caution">
    <text evidence="5">The sequence shown here is derived from an EMBL/GenBank/DDBJ whole genome shotgun (WGS) entry which is preliminary data.</text>
</comment>
<reference evidence="5 6" key="1">
    <citation type="submission" date="2023-11" db="EMBL/GenBank/DDBJ databases">
        <title>Gilvimarinus fulvus sp. nov., isolated from the surface of Kelp.</title>
        <authorList>
            <person name="Sun Y.Y."/>
            <person name="Gong Y."/>
            <person name="Du Z.J."/>
        </authorList>
    </citation>
    <scope>NUCLEOTIDE SEQUENCE [LARGE SCALE GENOMIC DNA]</scope>
    <source>
        <strain evidence="5 6">SDUM040013</strain>
    </source>
</reference>
<dbReference type="Gene3D" id="3.40.50.2300">
    <property type="match status" value="2"/>
</dbReference>
<dbReference type="InterPro" id="IPR010982">
    <property type="entry name" value="Lambda_DNA-bd_dom_sf"/>
</dbReference>
<evidence type="ECO:0000256" key="2">
    <source>
        <dbReference type="ARBA" id="ARBA00023125"/>
    </source>
</evidence>
<keyword evidence="6" id="KW-1185">Reference proteome</keyword>
<feature type="domain" description="HTH lacI-type" evidence="4">
    <location>
        <begin position="41"/>
        <end position="95"/>
    </location>
</feature>
<keyword evidence="1" id="KW-0805">Transcription regulation</keyword>
<dbReference type="SUPFAM" id="SSF47413">
    <property type="entry name" value="lambda repressor-like DNA-binding domains"/>
    <property type="match status" value="1"/>
</dbReference>
<proteinExistence type="predicted"/>
<dbReference type="GO" id="GO:0003677">
    <property type="term" value="F:DNA binding"/>
    <property type="evidence" value="ECO:0007669"/>
    <property type="project" value="UniProtKB-KW"/>
</dbReference>
<keyword evidence="3" id="KW-0804">Transcription</keyword>
<evidence type="ECO:0000313" key="6">
    <source>
        <dbReference type="Proteomes" id="UP001273505"/>
    </source>
</evidence>
<evidence type="ECO:0000256" key="1">
    <source>
        <dbReference type="ARBA" id="ARBA00023015"/>
    </source>
</evidence>
<evidence type="ECO:0000256" key="3">
    <source>
        <dbReference type="ARBA" id="ARBA00023163"/>
    </source>
</evidence>
<dbReference type="SUPFAM" id="SSF53822">
    <property type="entry name" value="Periplasmic binding protein-like I"/>
    <property type="match status" value="1"/>
</dbReference>
<protein>
    <submittedName>
        <fullName evidence="5">LacI family DNA-binding transcriptional regulator</fullName>
    </submittedName>
</protein>
<accession>A0ABU4S1X2</accession>
<name>A0ABU4S1X2_9GAMM</name>
<dbReference type="Proteomes" id="UP001273505">
    <property type="component" value="Unassembled WGS sequence"/>
</dbReference>
<sequence length="369" mass="40646">MTASDIRGTIVQLREKSLLWRTKVDFVCEGGTLVRDISKKKKMSDIARLAGVSESTVSRALADSPLINAKTKARIRAIAAEQHYAINRQAQNLRLQSSRTISVVIPVDHEPRQHVSDPFFLELIGAIADALTEAEYDVLLSRVHRESWRAKVMSQNYVDGVVIIGQSDLHQDIDEFSRQTDIPMVVWGAKLAGQNYVSVGTDNRKGGSLASEYLLERGHKRILFLGDCQLPEVGLRYQGYCDAHEATGVAVSADLCIPCSFVRESAEQAMHKVLDTKLDFDAIFAASDILASEVIKQLWATNSRTMRSIPVVGFDDISMASHMAPALTTVSQNIYVAGASLVDNLLRQIKGEPVVSEVIQPKLKIRSSA</sequence>
<dbReference type="PANTHER" id="PTHR30146">
    <property type="entry name" value="LACI-RELATED TRANSCRIPTIONAL REPRESSOR"/>
    <property type="match status" value="1"/>
</dbReference>
<dbReference type="PROSITE" id="PS00356">
    <property type="entry name" value="HTH_LACI_1"/>
    <property type="match status" value="1"/>
</dbReference>
<dbReference type="PROSITE" id="PS50932">
    <property type="entry name" value="HTH_LACI_2"/>
    <property type="match status" value="1"/>
</dbReference>
<dbReference type="PANTHER" id="PTHR30146:SF120">
    <property type="entry name" value="ALANINE RACEMASE"/>
    <property type="match status" value="1"/>
</dbReference>
<dbReference type="SMART" id="SM00354">
    <property type="entry name" value="HTH_LACI"/>
    <property type="match status" value="1"/>
</dbReference>
<organism evidence="5 6">
    <name type="scientific">Gilvimarinus gilvus</name>
    <dbReference type="NCBI Taxonomy" id="3058038"/>
    <lineage>
        <taxon>Bacteria</taxon>
        <taxon>Pseudomonadati</taxon>
        <taxon>Pseudomonadota</taxon>
        <taxon>Gammaproteobacteria</taxon>
        <taxon>Cellvibrionales</taxon>
        <taxon>Cellvibrionaceae</taxon>
        <taxon>Gilvimarinus</taxon>
    </lineage>
</organism>
<evidence type="ECO:0000259" key="4">
    <source>
        <dbReference type="PROSITE" id="PS50932"/>
    </source>
</evidence>
<gene>
    <name evidence="5" type="ORF">SCD92_10640</name>
</gene>
<dbReference type="Pfam" id="PF13377">
    <property type="entry name" value="Peripla_BP_3"/>
    <property type="match status" value="1"/>
</dbReference>
<dbReference type="InterPro" id="IPR046335">
    <property type="entry name" value="LacI/GalR-like_sensor"/>
</dbReference>
<keyword evidence="2 5" id="KW-0238">DNA-binding</keyword>
<dbReference type="Gene3D" id="1.10.260.40">
    <property type="entry name" value="lambda repressor-like DNA-binding domains"/>
    <property type="match status" value="1"/>
</dbReference>
<dbReference type="InterPro" id="IPR028082">
    <property type="entry name" value="Peripla_BP_I"/>
</dbReference>